<dbReference type="EMBL" id="KX619650">
    <property type="protein sequence ID" value="AOT27706.1"/>
    <property type="molecule type" value="Genomic_DNA"/>
</dbReference>
<dbReference type="Proteomes" id="UP000223395">
    <property type="component" value="Segment"/>
</dbReference>
<evidence type="ECO:0000313" key="1">
    <source>
        <dbReference type="EMBL" id="AOT27706.1"/>
    </source>
</evidence>
<name>A0A1D8EZQ4_9CAUD</name>
<reference evidence="2" key="1">
    <citation type="submission" date="2016-07" db="EMBL/GenBank/DDBJ databases">
        <authorList>
            <person name="Florea S."/>
            <person name="Webb J.S."/>
            <person name="Jaromczyk J."/>
            <person name="Schardl C.L."/>
        </authorList>
    </citation>
    <scope>NUCLEOTIDE SEQUENCE [LARGE SCALE GENOMIC DNA]</scope>
</reference>
<accession>A0A1D8EZQ4</accession>
<proteinExistence type="predicted"/>
<evidence type="ECO:0000313" key="2">
    <source>
        <dbReference type="Proteomes" id="UP000223395"/>
    </source>
</evidence>
<sequence>MSASDAQRAPIVYPPGFLVAVTPDQVDNSRCEHEADPPVCFCVHDWRIEFGNVSRAAKPRATYIQ</sequence>
<protein>
    <submittedName>
        <fullName evidence="1">Head-to-tail connector</fullName>
    </submittedName>
</protein>
<organism evidence="1 2">
    <name type="scientific">Mycobacterium phage Jerm</name>
    <dbReference type="NCBI Taxonomy" id="1897503"/>
    <lineage>
        <taxon>Viruses</taxon>
        <taxon>Duplodnaviria</taxon>
        <taxon>Heunggongvirae</taxon>
        <taxon>Uroviricota</taxon>
        <taxon>Caudoviricetes</taxon>
        <taxon>Turbidovirus</taxon>
        <taxon>Turbidovirus turbido</taxon>
    </lineage>
</organism>
<gene>
    <name evidence="1" type="ORF">SEA_JERM_21</name>
</gene>